<dbReference type="InterPro" id="IPR002053">
    <property type="entry name" value="Glyco_hydro_25"/>
</dbReference>
<name>A0A495IES7_9MICO</name>
<dbReference type="PANTHER" id="PTHR34135:SF2">
    <property type="entry name" value="LYSOZYME"/>
    <property type="match status" value="1"/>
</dbReference>
<gene>
    <name evidence="6" type="ORF">C8E83_1099</name>
</gene>
<evidence type="ECO:0000256" key="2">
    <source>
        <dbReference type="ARBA" id="ARBA00022729"/>
    </source>
</evidence>
<keyword evidence="4" id="KW-0326">Glycosidase</keyword>
<dbReference type="PROSITE" id="PS51904">
    <property type="entry name" value="GLYCOSYL_HYDROL_F25_2"/>
    <property type="match status" value="1"/>
</dbReference>
<dbReference type="InterPro" id="IPR028994">
    <property type="entry name" value="Integrin_alpha_N"/>
</dbReference>
<dbReference type="SMART" id="SM00641">
    <property type="entry name" value="Glyco_25"/>
    <property type="match status" value="1"/>
</dbReference>
<reference evidence="6 7" key="1">
    <citation type="submission" date="2018-10" db="EMBL/GenBank/DDBJ databases">
        <title>Sequencing the genomes of 1000 actinobacteria strains.</title>
        <authorList>
            <person name="Klenk H.-P."/>
        </authorList>
    </citation>
    <scope>NUCLEOTIDE SEQUENCE [LARGE SCALE GENOMIC DNA]</scope>
    <source>
        <strain evidence="6 7">DSM 17894</strain>
    </source>
</reference>
<dbReference type="PANTHER" id="PTHR34135">
    <property type="entry name" value="LYSOZYME"/>
    <property type="match status" value="1"/>
</dbReference>
<evidence type="ECO:0000256" key="1">
    <source>
        <dbReference type="ARBA" id="ARBA00010646"/>
    </source>
</evidence>
<keyword evidence="3" id="KW-0378">Hydrolase</keyword>
<comment type="similarity">
    <text evidence="1">Belongs to the glycosyl hydrolase 25 family.</text>
</comment>
<protein>
    <submittedName>
        <fullName evidence="6">GH25 family lysozyme M1 (1,4-beta-N-acetylmuramidase)</fullName>
    </submittedName>
</protein>
<dbReference type="GO" id="GO:0009253">
    <property type="term" value="P:peptidoglycan catabolic process"/>
    <property type="evidence" value="ECO:0007669"/>
    <property type="project" value="InterPro"/>
</dbReference>
<dbReference type="Pfam" id="PF01839">
    <property type="entry name" value="FG-GAP"/>
    <property type="match status" value="1"/>
</dbReference>
<feature type="signal peptide" evidence="5">
    <location>
        <begin position="1"/>
        <end position="20"/>
    </location>
</feature>
<dbReference type="Pfam" id="PF13517">
    <property type="entry name" value="FG-GAP_3"/>
    <property type="match status" value="2"/>
</dbReference>
<dbReference type="Pfam" id="PF01183">
    <property type="entry name" value="Glyco_hydro_25"/>
    <property type="match status" value="1"/>
</dbReference>
<dbReference type="Gene3D" id="2.130.10.130">
    <property type="entry name" value="Integrin alpha, N-terminal"/>
    <property type="match status" value="2"/>
</dbReference>
<evidence type="ECO:0000256" key="3">
    <source>
        <dbReference type="ARBA" id="ARBA00022801"/>
    </source>
</evidence>
<dbReference type="RefSeq" id="WP_211331667.1">
    <property type="nucleotide sequence ID" value="NZ_RBKS01000001.1"/>
</dbReference>
<evidence type="ECO:0000313" key="7">
    <source>
        <dbReference type="Proteomes" id="UP000280008"/>
    </source>
</evidence>
<keyword evidence="7" id="KW-1185">Reference proteome</keyword>
<dbReference type="SUPFAM" id="SSF51445">
    <property type="entry name" value="(Trans)glycosidases"/>
    <property type="match status" value="1"/>
</dbReference>
<keyword evidence="2 5" id="KW-0732">Signal</keyword>
<organism evidence="6 7">
    <name type="scientific">Frondihabitans australicus</name>
    <dbReference type="NCBI Taxonomy" id="386892"/>
    <lineage>
        <taxon>Bacteria</taxon>
        <taxon>Bacillati</taxon>
        <taxon>Actinomycetota</taxon>
        <taxon>Actinomycetes</taxon>
        <taxon>Micrococcales</taxon>
        <taxon>Microbacteriaceae</taxon>
        <taxon>Frondihabitans</taxon>
    </lineage>
</organism>
<dbReference type="EMBL" id="RBKS01000001">
    <property type="protein sequence ID" value="RKR73998.1"/>
    <property type="molecule type" value="Genomic_DNA"/>
</dbReference>
<comment type="caution">
    <text evidence="6">The sequence shown here is derived from an EMBL/GenBank/DDBJ whole genome shotgun (WGS) entry which is preliminary data.</text>
</comment>
<dbReference type="InterPro" id="IPR017853">
    <property type="entry name" value="GH"/>
</dbReference>
<dbReference type="Proteomes" id="UP000280008">
    <property type="component" value="Unassembled WGS sequence"/>
</dbReference>
<sequence>MIRASVAIAAAALTATGVVAGSGAAVASTATCYQSTPTSTAAVKGFDIFEGTGASPDFSGARAKGACFVYIKASGGVKVTNANFDSQWQGARAAGLLTGTYHLAAPNTGTGAQQAAWFLGHDGQWSADGRTLPPALDLEVNDQQTGVNACYNMTPSALVAWIQQFSGAVRVATTRTPIIYTSKSFWADCMNNTNAFMSHALWVTSPGTSTPALPANFASYSFWQTSLNTNGTDPFPGDQDTFHGTLAQLEALTNPSAAHDYTGDGVPDILSLSAGGTLHSNTGAGNGTLTGEETSTGRAVDGRWRIIPAGDLDGDGVADVLAIDPSGNVVIYYGKAGGGLGTNGGIIAKGWNAFPIVAAVGDFTGDGLPDFVVTTKSGQLWLVPFTKYRQFGPHTVLSTNFTGFTAIAGGGDYNGDGYNDLIARTAAGQLWIVPHTAKGLGTHIVGPSGLASATQVFSVGDFDGDGRPDVLTRTGGVVSLYAGDGAGHFAAPVTVSGPAELGTTTFVG</sequence>
<evidence type="ECO:0000313" key="6">
    <source>
        <dbReference type="EMBL" id="RKR73998.1"/>
    </source>
</evidence>
<feature type="chain" id="PRO_5039080671" evidence="5">
    <location>
        <begin position="21"/>
        <end position="508"/>
    </location>
</feature>
<evidence type="ECO:0000256" key="5">
    <source>
        <dbReference type="SAM" id="SignalP"/>
    </source>
</evidence>
<dbReference type="SUPFAM" id="SSF69318">
    <property type="entry name" value="Integrin alpha N-terminal domain"/>
    <property type="match status" value="1"/>
</dbReference>
<evidence type="ECO:0000256" key="4">
    <source>
        <dbReference type="ARBA" id="ARBA00023295"/>
    </source>
</evidence>
<dbReference type="AlphaFoldDB" id="A0A495IES7"/>
<dbReference type="Gene3D" id="3.20.20.80">
    <property type="entry name" value="Glycosidases"/>
    <property type="match status" value="1"/>
</dbReference>
<proteinExistence type="inferred from homology"/>
<dbReference type="GO" id="GO:0016998">
    <property type="term" value="P:cell wall macromolecule catabolic process"/>
    <property type="evidence" value="ECO:0007669"/>
    <property type="project" value="InterPro"/>
</dbReference>
<accession>A0A495IES7</accession>
<dbReference type="InterPro" id="IPR018077">
    <property type="entry name" value="Glyco_hydro_fam25_subgr"/>
</dbReference>
<dbReference type="InterPro" id="IPR013517">
    <property type="entry name" value="FG-GAP"/>
</dbReference>
<dbReference type="GO" id="GO:0003796">
    <property type="term" value="F:lysozyme activity"/>
    <property type="evidence" value="ECO:0007669"/>
    <property type="project" value="InterPro"/>
</dbReference>
<dbReference type="GO" id="GO:0016052">
    <property type="term" value="P:carbohydrate catabolic process"/>
    <property type="evidence" value="ECO:0007669"/>
    <property type="project" value="TreeGrafter"/>
</dbReference>